<keyword evidence="2" id="KW-0472">Membrane</keyword>
<keyword evidence="2" id="KW-0812">Transmembrane</keyword>
<feature type="region of interest" description="Disordered" evidence="1">
    <location>
        <begin position="16"/>
        <end position="43"/>
    </location>
</feature>
<evidence type="ECO:0000256" key="1">
    <source>
        <dbReference type="SAM" id="MobiDB-lite"/>
    </source>
</evidence>
<evidence type="ECO:0000256" key="2">
    <source>
        <dbReference type="SAM" id="Phobius"/>
    </source>
</evidence>
<dbReference type="AlphaFoldDB" id="A0A7S0EGP3"/>
<reference evidence="3" key="1">
    <citation type="submission" date="2021-01" db="EMBL/GenBank/DDBJ databases">
        <authorList>
            <person name="Corre E."/>
            <person name="Pelletier E."/>
            <person name="Niang G."/>
            <person name="Scheremetjew M."/>
            <person name="Finn R."/>
            <person name="Kale V."/>
            <person name="Holt S."/>
            <person name="Cochrane G."/>
            <person name="Meng A."/>
            <person name="Brown T."/>
            <person name="Cohen L."/>
        </authorList>
    </citation>
    <scope>NUCLEOTIDE SEQUENCE</scope>
    <source>
        <strain evidence="3">CCMP325</strain>
    </source>
</reference>
<gene>
    <name evidence="3" type="ORF">HPHI1048_LOCUS9997</name>
</gene>
<feature type="transmembrane region" description="Helical" evidence="2">
    <location>
        <begin position="47"/>
        <end position="69"/>
    </location>
</feature>
<protein>
    <submittedName>
        <fullName evidence="3">Uncharacterized protein</fullName>
    </submittedName>
</protein>
<organism evidence="3">
    <name type="scientific">Hanusia phi</name>
    <dbReference type="NCBI Taxonomy" id="3032"/>
    <lineage>
        <taxon>Eukaryota</taxon>
        <taxon>Cryptophyceae</taxon>
        <taxon>Pyrenomonadales</taxon>
        <taxon>Geminigeraceae</taxon>
        <taxon>Hanusia</taxon>
    </lineage>
</organism>
<feature type="compositionally biased region" description="Basic residues" evidence="1">
    <location>
        <begin position="30"/>
        <end position="42"/>
    </location>
</feature>
<keyword evidence="2" id="KW-1133">Transmembrane helix</keyword>
<sequence>MNNLVGAVGDMLGTNVRDDDDEDINMPLKPSKHGSRRTKSRSGRSSTTCLTISLIGFTAVFVVCLIFLATSTISEGAWFSHWGFEDTSAVRANRHMQNRDWKQTAGADRMDTTGLEKKIDDLERELQAVKRGRRVHHPQAPLHHRKQKVDPWGHEDYVDEVEKKEKAEEDSIKRKLLKEDKDSLHLDSEGLDKKHRNLLRAEKKAIDMQNAYARKAAAQDYSRRQKEIDEIMPSDIDCPGPNCLTAGQQKLSPRRYKLIHKHPPWHKKYPGEFENVLKPSNWVKVSGRSDYARQKAEVDSMFAPEVGSNGKGEGKKRI</sequence>
<proteinExistence type="predicted"/>
<dbReference type="EMBL" id="HBEO01014681">
    <property type="protein sequence ID" value="CAD8483253.1"/>
    <property type="molecule type" value="Transcribed_RNA"/>
</dbReference>
<accession>A0A7S0EGP3</accession>
<name>A0A7S0EGP3_9CRYP</name>
<evidence type="ECO:0000313" key="3">
    <source>
        <dbReference type="EMBL" id="CAD8483253.1"/>
    </source>
</evidence>